<evidence type="ECO:0000313" key="3">
    <source>
        <dbReference type="EMBL" id="MFC6355849.1"/>
    </source>
</evidence>
<dbReference type="RefSeq" id="WP_386729239.1">
    <property type="nucleotide sequence ID" value="NZ_JBHSTP010000001.1"/>
</dbReference>
<dbReference type="EMBL" id="JBHSTP010000001">
    <property type="protein sequence ID" value="MFC6355849.1"/>
    <property type="molecule type" value="Genomic_DNA"/>
</dbReference>
<accession>A0ABW1VH74</accession>
<name>A0ABW1VH74_9MICO</name>
<dbReference type="Proteomes" id="UP001596306">
    <property type="component" value="Unassembled WGS sequence"/>
</dbReference>
<feature type="transmembrane region" description="Helical" evidence="2">
    <location>
        <begin position="44"/>
        <end position="68"/>
    </location>
</feature>
<keyword evidence="4" id="KW-1185">Reference proteome</keyword>
<proteinExistence type="predicted"/>
<keyword evidence="2" id="KW-0472">Membrane</keyword>
<gene>
    <name evidence="3" type="ORF">ACFQB0_06990</name>
</gene>
<comment type="caution">
    <text evidence="3">The sequence shown here is derived from an EMBL/GenBank/DDBJ whole genome shotgun (WGS) entry which is preliminary data.</text>
</comment>
<protein>
    <recommendedName>
        <fullName evidence="5">Cell division protein FtsL</fullName>
    </recommendedName>
</protein>
<feature type="compositionally biased region" description="Polar residues" evidence="1">
    <location>
        <begin position="196"/>
        <end position="212"/>
    </location>
</feature>
<evidence type="ECO:0000313" key="4">
    <source>
        <dbReference type="Proteomes" id="UP001596306"/>
    </source>
</evidence>
<organism evidence="3 4">
    <name type="scientific">Luethyella okanaganae</name>
    <dbReference type="NCBI Taxonomy" id="69372"/>
    <lineage>
        <taxon>Bacteria</taxon>
        <taxon>Bacillati</taxon>
        <taxon>Actinomycetota</taxon>
        <taxon>Actinomycetes</taxon>
        <taxon>Micrococcales</taxon>
        <taxon>Microbacteriaceae</taxon>
        <taxon>Luethyella</taxon>
    </lineage>
</organism>
<feature type="region of interest" description="Disordered" evidence="1">
    <location>
        <begin position="168"/>
        <end position="212"/>
    </location>
</feature>
<keyword evidence="2" id="KW-0812">Transmembrane</keyword>
<reference evidence="4" key="1">
    <citation type="journal article" date="2019" name="Int. J. Syst. Evol. Microbiol.">
        <title>The Global Catalogue of Microorganisms (GCM) 10K type strain sequencing project: providing services to taxonomists for standard genome sequencing and annotation.</title>
        <authorList>
            <consortium name="The Broad Institute Genomics Platform"/>
            <consortium name="The Broad Institute Genome Sequencing Center for Infectious Disease"/>
            <person name="Wu L."/>
            <person name="Ma J."/>
        </authorList>
    </citation>
    <scope>NUCLEOTIDE SEQUENCE [LARGE SCALE GENOMIC DNA]</scope>
    <source>
        <strain evidence="4">CCUG 43304</strain>
    </source>
</reference>
<keyword evidence="2" id="KW-1133">Transmembrane helix</keyword>
<evidence type="ECO:0000256" key="1">
    <source>
        <dbReference type="SAM" id="MobiDB-lite"/>
    </source>
</evidence>
<sequence length="212" mass="21579">MSDNLARIQLPNWLDGTEPNPADEHRRRIEIVASREQRRARPRLAYALVAVAGIVVIVVAQLLISVGLSQGAYEISSLQGAQKELARTAQTVSEDLDRVRSPQYLAANAEALGMVTNASPVMLRLSDGAVTGLPAGGAEGAPGASALVPNSLLTGVPLVTQLLQAGGQGASAPVPAPTSVGAAGSGTPDVPPATPAASQLPLQNGLPSPTTH</sequence>
<evidence type="ECO:0000256" key="2">
    <source>
        <dbReference type="SAM" id="Phobius"/>
    </source>
</evidence>
<evidence type="ECO:0008006" key="5">
    <source>
        <dbReference type="Google" id="ProtNLM"/>
    </source>
</evidence>